<feature type="transmembrane region" description="Helical" evidence="8">
    <location>
        <begin position="63"/>
        <end position="83"/>
    </location>
</feature>
<feature type="transmembrane region" description="Helical" evidence="8">
    <location>
        <begin position="163"/>
        <end position="181"/>
    </location>
</feature>
<dbReference type="PROSITE" id="PS50112">
    <property type="entry name" value="PAS"/>
    <property type="match status" value="1"/>
</dbReference>
<evidence type="ECO:0000313" key="13">
    <source>
        <dbReference type="Proteomes" id="UP000321857"/>
    </source>
</evidence>
<dbReference type="NCBIfam" id="TIGR00229">
    <property type="entry name" value="sensory_box"/>
    <property type="match status" value="1"/>
</dbReference>
<feature type="transmembrane region" description="Helical" evidence="8">
    <location>
        <begin position="193"/>
        <end position="211"/>
    </location>
</feature>
<dbReference type="SMART" id="SM00086">
    <property type="entry name" value="PAC"/>
    <property type="match status" value="1"/>
</dbReference>
<dbReference type="CDD" id="cd01949">
    <property type="entry name" value="GGDEF"/>
    <property type="match status" value="1"/>
</dbReference>
<dbReference type="FunFam" id="3.30.70.270:FF:000001">
    <property type="entry name" value="Diguanylate cyclase domain protein"/>
    <property type="match status" value="1"/>
</dbReference>
<dbReference type="GO" id="GO:0043709">
    <property type="term" value="P:cell adhesion involved in single-species biofilm formation"/>
    <property type="evidence" value="ECO:0007669"/>
    <property type="project" value="TreeGrafter"/>
</dbReference>
<keyword evidence="5 8" id="KW-1133">Transmembrane helix</keyword>
<dbReference type="CDD" id="cd00130">
    <property type="entry name" value="PAS"/>
    <property type="match status" value="1"/>
</dbReference>
<feature type="transmembrane region" description="Helical" evidence="8">
    <location>
        <begin position="119"/>
        <end position="143"/>
    </location>
</feature>
<dbReference type="SUPFAM" id="SSF55073">
    <property type="entry name" value="Nucleotide cyclase"/>
    <property type="match status" value="1"/>
</dbReference>
<comment type="catalytic activity">
    <reaction evidence="7">
        <text>2 GTP = 3',3'-c-di-GMP + 2 diphosphate</text>
        <dbReference type="Rhea" id="RHEA:24898"/>
        <dbReference type="ChEBI" id="CHEBI:33019"/>
        <dbReference type="ChEBI" id="CHEBI:37565"/>
        <dbReference type="ChEBI" id="CHEBI:58805"/>
        <dbReference type="EC" id="2.7.7.65"/>
    </reaction>
</comment>
<dbReference type="GO" id="GO:1902201">
    <property type="term" value="P:negative regulation of bacterial-type flagellum-dependent cell motility"/>
    <property type="evidence" value="ECO:0007669"/>
    <property type="project" value="TreeGrafter"/>
</dbReference>
<dbReference type="InterPro" id="IPR013656">
    <property type="entry name" value="PAS_4"/>
</dbReference>
<dbReference type="InterPro" id="IPR007895">
    <property type="entry name" value="MASE1"/>
</dbReference>
<dbReference type="OrthoDB" id="9812260at2"/>
<dbReference type="Pfam" id="PF05231">
    <property type="entry name" value="MASE1"/>
    <property type="match status" value="1"/>
</dbReference>
<dbReference type="AlphaFoldDB" id="A0A516ITE6"/>
<feature type="domain" description="PAS" evidence="9">
    <location>
        <begin position="304"/>
        <end position="375"/>
    </location>
</feature>
<dbReference type="Proteomes" id="UP000321857">
    <property type="component" value="Chromosome"/>
</dbReference>
<evidence type="ECO:0000256" key="2">
    <source>
        <dbReference type="ARBA" id="ARBA00012528"/>
    </source>
</evidence>
<keyword evidence="6 8" id="KW-0472">Membrane</keyword>
<dbReference type="InterPro" id="IPR029787">
    <property type="entry name" value="Nucleotide_cyclase"/>
</dbReference>
<dbReference type="SMART" id="SM00091">
    <property type="entry name" value="PAS"/>
    <property type="match status" value="1"/>
</dbReference>
<dbReference type="Gene3D" id="3.30.450.20">
    <property type="entry name" value="PAS domain"/>
    <property type="match status" value="1"/>
</dbReference>
<proteinExistence type="predicted"/>
<reference evidence="12 13" key="1">
    <citation type="submission" date="2019-07" db="EMBL/GenBank/DDBJ databases">
        <title>Sphingomonas AE3 Genome sequencing and assembly.</title>
        <authorList>
            <person name="Kim H."/>
        </authorList>
    </citation>
    <scope>NUCLEOTIDE SEQUENCE [LARGE SCALE GENOMIC DNA]</scope>
    <source>
        <strain evidence="12 13">AE3</strain>
    </source>
</reference>
<dbReference type="SMART" id="SM00267">
    <property type="entry name" value="GGDEF"/>
    <property type="match status" value="1"/>
</dbReference>
<sequence>MHQRRMPLAKPSLSDLALIAAYAAAATVTIGLTRIGGGVAILWLASSVLIAVLLVIPRSRWPVPLAGCALASTLVTGLFGLGWALAVPFAIANITEAYVAARLFRQYRQSHVPLGSMSWILRFIVCVGVIAPVIAGLIAASALAVAGRDFTSNLANFVTGHGLGNITFIPLFTMVVGGRFAMSLRHSSGRKQAEAVALLSLVLASTLLVFVVEGWPLLFLPLLPLILLTFRAGASWAAAAVVVVAVVGGGLTLAGSGPIQLIEGSLSTKLQFFQLYLAAMVLTVLPVAADLRHRAWLHRELRLSEGRYRLLADNLTDIVIHMNADGTIRYASPSIRQLGGYDPELLAGRHILSLVPPESLQQVKDGHLATLAARGATYSYRHLARLASGELRWFESNARVLLDEHGEQEGILSVVRDISRQVAVEERMEAAALTDPLTGLGNRRAFRAAVEQLMSDDAIRPVSIAVIDIDHFKRVNDDYGHDAGDDVLRTFAMVAQGAVRRNDLVARIGGEEFAVLLPGLDRDGAIAICERMRVQVAESLCVTSAGPVRITVSGGVAALGADGLDACLRDADSALYLAKAAGRDRMALAA</sequence>
<evidence type="ECO:0000256" key="6">
    <source>
        <dbReference type="ARBA" id="ARBA00023136"/>
    </source>
</evidence>
<evidence type="ECO:0000256" key="7">
    <source>
        <dbReference type="ARBA" id="ARBA00034247"/>
    </source>
</evidence>
<dbReference type="Gene3D" id="3.30.70.270">
    <property type="match status" value="1"/>
</dbReference>
<feature type="domain" description="PAC" evidence="10">
    <location>
        <begin position="376"/>
        <end position="430"/>
    </location>
</feature>
<evidence type="ECO:0000256" key="3">
    <source>
        <dbReference type="ARBA" id="ARBA00022475"/>
    </source>
</evidence>
<evidence type="ECO:0000256" key="4">
    <source>
        <dbReference type="ARBA" id="ARBA00022692"/>
    </source>
</evidence>
<feature type="transmembrane region" description="Helical" evidence="8">
    <location>
        <begin position="241"/>
        <end position="261"/>
    </location>
</feature>
<dbReference type="GO" id="GO:0005886">
    <property type="term" value="C:plasma membrane"/>
    <property type="evidence" value="ECO:0007669"/>
    <property type="project" value="UniProtKB-SubCell"/>
</dbReference>
<dbReference type="PANTHER" id="PTHR45138:SF9">
    <property type="entry name" value="DIGUANYLATE CYCLASE DGCM-RELATED"/>
    <property type="match status" value="1"/>
</dbReference>
<dbReference type="InterPro" id="IPR043128">
    <property type="entry name" value="Rev_trsase/Diguanyl_cyclase"/>
</dbReference>
<accession>A0A516ITE6</accession>
<keyword evidence="3" id="KW-1003">Cell membrane</keyword>
<dbReference type="InterPro" id="IPR000160">
    <property type="entry name" value="GGDEF_dom"/>
</dbReference>
<evidence type="ECO:0000256" key="5">
    <source>
        <dbReference type="ARBA" id="ARBA00022989"/>
    </source>
</evidence>
<dbReference type="RefSeq" id="WP_147494603.1">
    <property type="nucleotide sequence ID" value="NZ_CP041659.1"/>
</dbReference>
<keyword evidence="13" id="KW-1185">Reference proteome</keyword>
<protein>
    <recommendedName>
        <fullName evidence="2">diguanylate cyclase</fullName>
        <ecNumber evidence="2">2.7.7.65</ecNumber>
    </recommendedName>
</protein>
<dbReference type="KEGG" id="sxa:FMM02_09450"/>
<evidence type="ECO:0000256" key="1">
    <source>
        <dbReference type="ARBA" id="ARBA00004651"/>
    </source>
</evidence>
<name>A0A516ITE6_9SPHN</name>
<evidence type="ECO:0000259" key="10">
    <source>
        <dbReference type="PROSITE" id="PS50113"/>
    </source>
</evidence>
<dbReference type="Pfam" id="PF08448">
    <property type="entry name" value="PAS_4"/>
    <property type="match status" value="1"/>
</dbReference>
<dbReference type="PANTHER" id="PTHR45138">
    <property type="entry name" value="REGULATORY COMPONENTS OF SENSORY TRANSDUCTION SYSTEM"/>
    <property type="match status" value="1"/>
</dbReference>
<dbReference type="PROSITE" id="PS50887">
    <property type="entry name" value="GGDEF"/>
    <property type="match status" value="1"/>
</dbReference>
<dbReference type="InterPro" id="IPR035965">
    <property type="entry name" value="PAS-like_dom_sf"/>
</dbReference>
<dbReference type="GO" id="GO:0052621">
    <property type="term" value="F:diguanylate cyclase activity"/>
    <property type="evidence" value="ECO:0007669"/>
    <property type="project" value="UniProtKB-EC"/>
</dbReference>
<feature type="transmembrane region" description="Helical" evidence="8">
    <location>
        <begin position="35"/>
        <end position="56"/>
    </location>
</feature>
<feature type="domain" description="GGDEF" evidence="11">
    <location>
        <begin position="460"/>
        <end position="590"/>
    </location>
</feature>
<gene>
    <name evidence="12" type="ORF">FMM02_09450</name>
</gene>
<comment type="subcellular location">
    <subcellularLocation>
        <location evidence="1">Cell membrane</location>
        <topology evidence="1">Multi-pass membrane protein</topology>
    </subcellularLocation>
</comment>
<feature type="transmembrane region" description="Helical" evidence="8">
    <location>
        <begin position="273"/>
        <end position="291"/>
    </location>
</feature>
<dbReference type="InterPro" id="IPR050469">
    <property type="entry name" value="Diguanylate_Cyclase"/>
</dbReference>
<dbReference type="InterPro" id="IPR000700">
    <property type="entry name" value="PAS-assoc_C"/>
</dbReference>
<evidence type="ECO:0000256" key="8">
    <source>
        <dbReference type="SAM" id="Phobius"/>
    </source>
</evidence>
<dbReference type="Pfam" id="PF00990">
    <property type="entry name" value="GGDEF"/>
    <property type="match status" value="1"/>
</dbReference>
<evidence type="ECO:0000259" key="11">
    <source>
        <dbReference type="PROSITE" id="PS50887"/>
    </source>
</evidence>
<dbReference type="InterPro" id="IPR001610">
    <property type="entry name" value="PAC"/>
</dbReference>
<keyword evidence="4 8" id="KW-0812">Transmembrane</keyword>
<evidence type="ECO:0000313" key="12">
    <source>
        <dbReference type="EMBL" id="QDP20155.1"/>
    </source>
</evidence>
<organism evidence="12 13">
    <name type="scientific">Sphingomonas xanthus</name>
    <dbReference type="NCBI Taxonomy" id="2594473"/>
    <lineage>
        <taxon>Bacteria</taxon>
        <taxon>Pseudomonadati</taxon>
        <taxon>Pseudomonadota</taxon>
        <taxon>Alphaproteobacteria</taxon>
        <taxon>Sphingomonadales</taxon>
        <taxon>Sphingomonadaceae</taxon>
        <taxon>Sphingomonas</taxon>
    </lineage>
</organism>
<dbReference type="PROSITE" id="PS50113">
    <property type="entry name" value="PAC"/>
    <property type="match status" value="1"/>
</dbReference>
<dbReference type="InterPro" id="IPR000014">
    <property type="entry name" value="PAS"/>
</dbReference>
<evidence type="ECO:0000259" key="9">
    <source>
        <dbReference type="PROSITE" id="PS50112"/>
    </source>
</evidence>
<dbReference type="EMBL" id="CP041659">
    <property type="protein sequence ID" value="QDP20155.1"/>
    <property type="molecule type" value="Genomic_DNA"/>
</dbReference>
<dbReference type="NCBIfam" id="TIGR00254">
    <property type="entry name" value="GGDEF"/>
    <property type="match status" value="1"/>
</dbReference>
<dbReference type="EC" id="2.7.7.65" evidence="2"/>
<dbReference type="SUPFAM" id="SSF55785">
    <property type="entry name" value="PYP-like sensor domain (PAS domain)"/>
    <property type="match status" value="1"/>
</dbReference>